<name>A0AAI9I9T8_9BURK</name>
<evidence type="ECO:0000256" key="1">
    <source>
        <dbReference type="SAM" id="Phobius"/>
    </source>
</evidence>
<organism evidence="2 3">
    <name type="scientific">Herbaspirillum frisingense GSF30</name>
    <dbReference type="NCBI Taxonomy" id="864073"/>
    <lineage>
        <taxon>Bacteria</taxon>
        <taxon>Pseudomonadati</taxon>
        <taxon>Pseudomonadota</taxon>
        <taxon>Betaproteobacteria</taxon>
        <taxon>Burkholderiales</taxon>
        <taxon>Oxalobacteraceae</taxon>
        <taxon>Herbaspirillum</taxon>
    </lineage>
</organism>
<reference evidence="2 3" key="1">
    <citation type="journal article" date="2013" name="Front. Microbiol.">
        <title>The genome of the endophytic bacterium H. frisingense GSF30(T) identifies diverse strategies in the Herbaspirillum genus to interact with plants.</title>
        <authorList>
            <person name="Straub D."/>
            <person name="Rothballer M."/>
            <person name="Hartmann A."/>
            <person name="Ludewig U."/>
        </authorList>
    </citation>
    <scope>NUCLEOTIDE SEQUENCE [LARGE SCALE GENOMIC DNA]</scope>
    <source>
        <strain evidence="2 3">GSF30</strain>
    </source>
</reference>
<evidence type="ECO:0008006" key="4">
    <source>
        <dbReference type="Google" id="ProtNLM"/>
    </source>
</evidence>
<feature type="transmembrane region" description="Helical" evidence="1">
    <location>
        <begin position="98"/>
        <end position="116"/>
    </location>
</feature>
<evidence type="ECO:0000313" key="2">
    <source>
        <dbReference type="EMBL" id="EOA02163.1"/>
    </source>
</evidence>
<comment type="caution">
    <text evidence="2">The sequence shown here is derived from an EMBL/GenBank/DDBJ whole genome shotgun (WGS) entry which is preliminary data.</text>
</comment>
<keyword evidence="1" id="KW-0472">Membrane</keyword>
<dbReference type="InterPro" id="IPR021762">
    <property type="entry name" value="DUF3325"/>
</dbReference>
<gene>
    <name evidence="2" type="ORF">HFRIS_023897</name>
</gene>
<keyword evidence="1" id="KW-1133">Transmembrane helix</keyword>
<keyword evidence="1" id="KW-0812">Transmembrane</keyword>
<sequence length="120" mass="12913">MTAFGFLLALGLAYCAWSALALAMDRHYAELHGRGAEPAPPVRRRLRQLGVLGLVASLAVTMRMQGWSVGMVAGLGVLTLSALLQVLALTYWPTRGPALTRGVLFGLPVLLLLWAMENLL</sequence>
<proteinExistence type="predicted"/>
<evidence type="ECO:0000313" key="3">
    <source>
        <dbReference type="Proteomes" id="UP000006772"/>
    </source>
</evidence>
<feature type="transmembrane region" description="Helical" evidence="1">
    <location>
        <begin position="69"/>
        <end position="92"/>
    </location>
</feature>
<dbReference type="Pfam" id="PF11804">
    <property type="entry name" value="DUF3325"/>
    <property type="match status" value="1"/>
</dbReference>
<dbReference type="RefSeq" id="WP_006465583.1">
    <property type="nucleotide sequence ID" value="NZ_AEEC02000063.1"/>
</dbReference>
<dbReference type="AlphaFoldDB" id="A0AAI9I9T8"/>
<protein>
    <recommendedName>
        <fullName evidence="4">DUF3325 domain-containing protein</fullName>
    </recommendedName>
</protein>
<accession>A0AAI9I9T8</accession>
<dbReference type="EMBL" id="AEEC02000063">
    <property type="protein sequence ID" value="EOA02163.1"/>
    <property type="molecule type" value="Genomic_DNA"/>
</dbReference>
<dbReference type="Proteomes" id="UP000006772">
    <property type="component" value="Unassembled WGS sequence"/>
</dbReference>